<feature type="domain" description="MurNAc-LAA" evidence="2">
    <location>
        <begin position="92"/>
        <end position="236"/>
    </location>
</feature>
<accession>X0RLE5</accession>
<comment type="caution">
    <text evidence="3">The sequence shown here is derived from an EMBL/GenBank/DDBJ whole genome shotgun (WGS) entry which is preliminary data.</text>
</comment>
<sequence>AYIPVKTAIYVSEDVFGLKARTAPTREHYAIDTIVIDPGHGGKDPGASRYGIKEKYIVLDVSKRLKRYLEKKGFKVILTRNKDIFIPLKKRAAFANKKKADLFISIHANASRSSRLKGFEVYYLSEATDDNARALALAENASLKFEDISSPTEWDLVLSENRRESKQLAYYICSIASNKLGMEKRVRGARFSVLKGTVMPAVLVEIGYLTNSRERSNLKKSSFRKKIADAIGSAILAYERE</sequence>
<organism evidence="3">
    <name type="scientific">marine sediment metagenome</name>
    <dbReference type="NCBI Taxonomy" id="412755"/>
    <lineage>
        <taxon>unclassified sequences</taxon>
        <taxon>metagenomes</taxon>
        <taxon>ecological metagenomes</taxon>
    </lineage>
</organism>
<dbReference type="InterPro" id="IPR002508">
    <property type="entry name" value="MurNAc-LAA_cat"/>
</dbReference>
<dbReference type="GO" id="GO:0030288">
    <property type="term" value="C:outer membrane-bounded periplasmic space"/>
    <property type="evidence" value="ECO:0007669"/>
    <property type="project" value="TreeGrafter"/>
</dbReference>
<dbReference type="CDD" id="cd02696">
    <property type="entry name" value="MurNAc-LAA"/>
    <property type="match status" value="1"/>
</dbReference>
<protein>
    <recommendedName>
        <fullName evidence="2">MurNAc-LAA domain-containing protein</fullName>
    </recommendedName>
</protein>
<dbReference type="PANTHER" id="PTHR30404">
    <property type="entry name" value="N-ACETYLMURAMOYL-L-ALANINE AMIDASE"/>
    <property type="match status" value="1"/>
</dbReference>
<dbReference type="Gene3D" id="3.40.630.40">
    <property type="entry name" value="Zn-dependent exopeptidases"/>
    <property type="match status" value="1"/>
</dbReference>
<name>X0RLE5_9ZZZZ</name>
<reference evidence="3" key="1">
    <citation type="journal article" date="2014" name="Front. Microbiol.">
        <title>High frequency of phylogenetically diverse reductive dehalogenase-homologous genes in deep subseafloor sedimentary metagenomes.</title>
        <authorList>
            <person name="Kawai M."/>
            <person name="Futagami T."/>
            <person name="Toyoda A."/>
            <person name="Takaki Y."/>
            <person name="Nishi S."/>
            <person name="Hori S."/>
            <person name="Arai W."/>
            <person name="Tsubouchi T."/>
            <person name="Morono Y."/>
            <person name="Uchiyama I."/>
            <person name="Ito T."/>
            <person name="Fujiyama A."/>
            <person name="Inagaki F."/>
            <person name="Takami H."/>
        </authorList>
    </citation>
    <scope>NUCLEOTIDE SEQUENCE</scope>
    <source>
        <strain evidence="3">Expedition CK06-06</strain>
    </source>
</reference>
<evidence type="ECO:0000256" key="1">
    <source>
        <dbReference type="ARBA" id="ARBA00022801"/>
    </source>
</evidence>
<dbReference type="SMART" id="SM00646">
    <property type="entry name" value="Ami_3"/>
    <property type="match status" value="1"/>
</dbReference>
<dbReference type="GO" id="GO:0008745">
    <property type="term" value="F:N-acetylmuramoyl-L-alanine amidase activity"/>
    <property type="evidence" value="ECO:0007669"/>
    <property type="project" value="InterPro"/>
</dbReference>
<dbReference type="GO" id="GO:0009253">
    <property type="term" value="P:peptidoglycan catabolic process"/>
    <property type="evidence" value="ECO:0007669"/>
    <property type="project" value="InterPro"/>
</dbReference>
<evidence type="ECO:0000313" key="3">
    <source>
        <dbReference type="EMBL" id="GAF69654.1"/>
    </source>
</evidence>
<dbReference type="AlphaFoldDB" id="X0RLE5"/>
<gene>
    <name evidence="3" type="ORF">S01H1_12668</name>
</gene>
<dbReference type="InterPro" id="IPR050695">
    <property type="entry name" value="N-acetylmuramoyl_amidase_3"/>
</dbReference>
<dbReference type="PANTHER" id="PTHR30404:SF0">
    <property type="entry name" value="N-ACETYLMURAMOYL-L-ALANINE AMIDASE AMIC"/>
    <property type="match status" value="1"/>
</dbReference>
<proteinExistence type="predicted"/>
<dbReference type="Pfam" id="PF01520">
    <property type="entry name" value="Amidase_3"/>
    <property type="match status" value="1"/>
</dbReference>
<dbReference type="EMBL" id="BARS01006515">
    <property type="protein sequence ID" value="GAF69654.1"/>
    <property type="molecule type" value="Genomic_DNA"/>
</dbReference>
<keyword evidence="1" id="KW-0378">Hydrolase</keyword>
<dbReference type="SUPFAM" id="SSF53187">
    <property type="entry name" value="Zn-dependent exopeptidases"/>
    <property type="match status" value="1"/>
</dbReference>
<evidence type="ECO:0000259" key="2">
    <source>
        <dbReference type="SMART" id="SM00646"/>
    </source>
</evidence>
<dbReference type="FunFam" id="3.40.630.40:FF:000005">
    <property type="entry name" value="N-acetylmuramoyl-L-alanine amidase (AmiA)"/>
    <property type="match status" value="1"/>
</dbReference>
<feature type="non-terminal residue" evidence="3">
    <location>
        <position position="1"/>
    </location>
</feature>